<feature type="region of interest" description="Disordered" evidence="1">
    <location>
        <begin position="286"/>
        <end position="314"/>
    </location>
</feature>
<dbReference type="EMBL" id="JAUEPO010000004">
    <property type="protein sequence ID" value="KAK3323131.1"/>
    <property type="molecule type" value="Genomic_DNA"/>
</dbReference>
<evidence type="ECO:0000256" key="2">
    <source>
        <dbReference type="SAM" id="Phobius"/>
    </source>
</evidence>
<reference evidence="3" key="2">
    <citation type="submission" date="2023-06" db="EMBL/GenBank/DDBJ databases">
        <authorList>
            <consortium name="Lawrence Berkeley National Laboratory"/>
            <person name="Haridas S."/>
            <person name="Hensen N."/>
            <person name="Bonometti L."/>
            <person name="Westerberg I."/>
            <person name="Brannstrom I.O."/>
            <person name="Guillou S."/>
            <person name="Cros-Aarteil S."/>
            <person name="Calhoun S."/>
            <person name="Kuo A."/>
            <person name="Mondo S."/>
            <person name="Pangilinan J."/>
            <person name="Riley R."/>
            <person name="Labutti K."/>
            <person name="Andreopoulos B."/>
            <person name="Lipzen A."/>
            <person name="Chen C."/>
            <person name="Yanf M."/>
            <person name="Daum C."/>
            <person name="Ng V."/>
            <person name="Clum A."/>
            <person name="Steindorff A."/>
            <person name="Ohm R."/>
            <person name="Martin F."/>
            <person name="Silar P."/>
            <person name="Natvig D."/>
            <person name="Lalanne C."/>
            <person name="Gautier V."/>
            <person name="Ament-Velasquez S.L."/>
            <person name="Kruys A."/>
            <person name="Hutchinson M.I."/>
            <person name="Powell A.J."/>
            <person name="Barry K."/>
            <person name="Miller A.N."/>
            <person name="Grigoriev I.V."/>
            <person name="Debuchy R."/>
            <person name="Gladieux P."/>
            <person name="Thoren M.H."/>
            <person name="Johannesson H."/>
        </authorList>
    </citation>
    <scope>NUCLEOTIDE SEQUENCE</scope>
    <source>
        <strain evidence="3">SMH4131-1</strain>
    </source>
</reference>
<evidence type="ECO:0000313" key="4">
    <source>
        <dbReference type="Proteomes" id="UP001286456"/>
    </source>
</evidence>
<feature type="transmembrane region" description="Helical" evidence="2">
    <location>
        <begin position="645"/>
        <end position="663"/>
    </location>
</feature>
<feature type="transmembrane region" description="Helical" evidence="2">
    <location>
        <begin position="614"/>
        <end position="633"/>
    </location>
</feature>
<protein>
    <submittedName>
        <fullName evidence="3">Uncharacterized protein</fullName>
    </submittedName>
</protein>
<keyword evidence="2" id="KW-0812">Transmembrane</keyword>
<dbReference type="Proteomes" id="UP001286456">
    <property type="component" value="Unassembled WGS sequence"/>
</dbReference>
<gene>
    <name evidence="3" type="ORF">B0T19DRAFT_442629</name>
</gene>
<feature type="region of interest" description="Disordered" evidence="1">
    <location>
        <begin position="1"/>
        <end position="51"/>
    </location>
</feature>
<evidence type="ECO:0000256" key="1">
    <source>
        <dbReference type="SAM" id="MobiDB-lite"/>
    </source>
</evidence>
<name>A0AAE0M884_9PEZI</name>
<reference evidence="3" key="1">
    <citation type="journal article" date="2023" name="Mol. Phylogenet. Evol.">
        <title>Genome-scale phylogeny and comparative genomics of the fungal order Sordariales.</title>
        <authorList>
            <person name="Hensen N."/>
            <person name="Bonometti L."/>
            <person name="Westerberg I."/>
            <person name="Brannstrom I.O."/>
            <person name="Guillou S."/>
            <person name="Cros-Aarteil S."/>
            <person name="Calhoun S."/>
            <person name="Haridas S."/>
            <person name="Kuo A."/>
            <person name="Mondo S."/>
            <person name="Pangilinan J."/>
            <person name="Riley R."/>
            <person name="LaButti K."/>
            <person name="Andreopoulos B."/>
            <person name="Lipzen A."/>
            <person name="Chen C."/>
            <person name="Yan M."/>
            <person name="Daum C."/>
            <person name="Ng V."/>
            <person name="Clum A."/>
            <person name="Steindorff A."/>
            <person name="Ohm R.A."/>
            <person name="Martin F."/>
            <person name="Silar P."/>
            <person name="Natvig D.O."/>
            <person name="Lalanne C."/>
            <person name="Gautier V."/>
            <person name="Ament-Velasquez S.L."/>
            <person name="Kruys A."/>
            <person name="Hutchinson M.I."/>
            <person name="Powell A.J."/>
            <person name="Barry K."/>
            <person name="Miller A.N."/>
            <person name="Grigoriev I.V."/>
            <person name="Debuchy R."/>
            <person name="Gladieux P."/>
            <person name="Hiltunen Thoren M."/>
            <person name="Johannesson H."/>
        </authorList>
    </citation>
    <scope>NUCLEOTIDE SEQUENCE</scope>
    <source>
        <strain evidence="3">SMH4131-1</strain>
    </source>
</reference>
<keyword evidence="4" id="KW-1185">Reference proteome</keyword>
<organism evidence="3 4">
    <name type="scientific">Cercophora scortea</name>
    <dbReference type="NCBI Taxonomy" id="314031"/>
    <lineage>
        <taxon>Eukaryota</taxon>
        <taxon>Fungi</taxon>
        <taxon>Dikarya</taxon>
        <taxon>Ascomycota</taxon>
        <taxon>Pezizomycotina</taxon>
        <taxon>Sordariomycetes</taxon>
        <taxon>Sordariomycetidae</taxon>
        <taxon>Sordariales</taxon>
        <taxon>Lasiosphaeriaceae</taxon>
        <taxon>Cercophora</taxon>
    </lineage>
</organism>
<dbReference type="AlphaFoldDB" id="A0AAE0M884"/>
<feature type="transmembrane region" description="Helical" evidence="2">
    <location>
        <begin position="469"/>
        <end position="488"/>
    </location>
</feature>
<comment type="caution">
    <text evidence="3">The sequence shown here is derived from an EMBL/GenBank/DDBJ whole genome shotgun (WGS) entry which is preliminary data.</text>
</comment>
<feature type="compositionally biased region" description="Polar residues" evidence="1">
    <location>
        <begin position="301"/>
        <end position="314"/>
    </location>
</feature>
<evidence type="ECO:0000313" key="3">
    <source>
        <dbReference type="EMBL" id="KAK3323131.1"/>
    </source>
</evidence>
<proteinExistence type="predicted"/>
<accession>A0AAE0M884</accession>
<sequence>MGTTQADDSGPQAKEIKPVKKSATFRSVGAKKAKDASTRLSPSGLFESVTSDPEAMGDALDIAKYYREKNVQTVSDQSFPEIDYVQPYGLSETSGDAHRMWKAEADRLIEAVKSSDPLLYEDPGGPESMMELAQLSEFSGVAQRIGWALNVYRIDFEVVMMERKVKFFDAGRLARDYRVLERRLKYASKFPGLNAQNLAHCHALLNLVSATIARIGVKTMDELWQPKFLAGLAKVTTKLKLLCATPHASGQRSVRNCTRAMETLDVMAKMGLHELDDYGMDDGGWEKPAIGRGRPGEVEESFQQGAGQSADPNLPTRQDVQGSYFIEMWAIRIGVLRLFGSITSNFQGNPSLALSEEAFEITSLVFSTSYSHSRTAISQDRDAELVASSSTAALDMTDYAMDNMCAVTNKLVSLSPRSSKKGPPHAAGGDLETMSTLNWEYIAIAIEKGLVAHEITKRDSLPMNTSREFATVLVALSCTMPVVTTTLVGMSNFCSMLTTGSSPPKPTTRYMSAVFALTTPAYQAEHLSTTEKRGVTSISKSLLARNGALAWGPTVEPAGTVIDIKAWKDAPSDSELQRIKDRKKKLKHLDEKIDREWEIDESSITLPCWKYTSGWGLVCALLVVGGLAVGFTVGERIAGVDPFNLAVFAWGFAAFILVVAKSIRVTDWPWRDFLRGRVVCRSVSEVCAVSRKVEAQDVLAWLLQNEATTVIRTRGPYNKLFVRRVEDGPAFSIDVEMDLRTMALCGIVVVEVQSRGGTSLVCLNARPGVAYRAFIHSQDPEEDKWVWACEDPPDPKDNSKNAATLVPRQMEWHKVVGVYNVGNRRFR</sequence>
<keyword evidence="2" id="KW-0472">Membrane</keyword>
<keyword evidence="2" id="KW-1133">Transmembrane helix</keyword>